<feature type="signal peptide" evidence="3">
    <location>
        <begin position="1"/>
        <end position="19"/>
    </location>
</feature>
<evidence type="ECO:0000256" key="3">
    <source>
        <dbReference type="SAM" id="SignalP"/>
    </source>
</evidence>
<keyword evidence="1 3" id="KW-0732">Signal</keyword>
<feature type="compositionally biased region" description="Low complexity" evidence="2">
    <location>
        <begin position="69"/>
        <end position="106"/>
    </location>
</feature>
<feature type="compositionally biased region" description="Pro residues" evidence="2">
    <location>
        <begin position="107"/>
        <end position="116"/>
    </location>
</feature>
<evidence type="ECO:0000256" key="1">
    <source>
        <dbReference type="ARBA" id="ARBA00022729"/>
    </source>
</evidence>
<dbReference type="PANTHER" id="PTHR31836">
    <property type="match status" value="1"/>
</dbReference>
<evidence type="ECO:0000313" key="5">
    <source>
        <dbReference type="Proteomes" id="UP001363622"/>
    </source>
</evidence>
<dbReference type="SUPFAM" id="SSF50685">
    <property type="entry name" value="Barwin-like endoglucanases"/>
    <property type="match status" value="1"/>
</dbReference>
<proteinExistence type="predicted"/>
<keyword evidence="5" id="KW-1185">Reference proteome</keyword>
<comment type="caution">
    <text evidence="4">The sequence shown here is derived from an EMBL/GenBank/DDBJ whole genome shotgun (WGS) entry which is preliminary data.</text>
</comment>
<name>A0ABR1KBZ3_9PEZI</name>
<sequence length="275" mass="28001">MKASGIVALTLLWAAAAAAAPHKQHAQLHQNQNKRDMVWVTEVDEVIETVYQTTTIYLNPGEAVPTSAPAAASAAATTTDAVEQPEPTTVESLTTPSVSSTPVESFSPPPPPPPPSSSSSLPSSTYVAPTTLVPVVSSSSSVYVAPSSTAVQSSAAPAATSSTIQAASVASTSSGGGDKHTAHLTYYSPDVGTSFCGPVYANTEPVVALAAGQMSQDMCNKKIKISFGGKTVDAFIGDKCPGCPGDFGLDLSPSLFSALTPLTAGIIDGAEWWMA</sequence>
<feature type="chain" id="PRO_5045601833" evidence="3">
    <location>
        <begin position="20"/>
        <end position="275"/>
    </location>
</feature>
<evidence type="ECO:0000313" key="4">
    <source>
        <dbReference type="EMBL" id="KAK7511994.1"/>
    </source>
</evidence>
<protein>
    <submittedName>
        <fullName evidence="4">Uncharacterized protein</fullName>
    </submittedName>
</protein>
<feature type="region of interest" description="Disordered" evidence="2">
    <location>
        <begin position="69"/>
        <end position="124"/>
    </location>
</feature>
<dbReference type="InterPro" id="IPR036908">
    <property type="entry name" value="RlpA-like_sf"/>
</dbReference>
<evidence type="ECO:0000256" key="2">
    <source>
        <dbReference type="SAM" id="MobiDB-lite"/>
    </source>
</evidence>
<organism evidence="4 5">
    <name type="scientific">Phyllosticta citriasiana</name>
    <dbReference type="NCBI Taxonomy" id="595635"/>
    <lineage>
        <taxon>Eukaryota</taxon>
        <taxon>Fungi</taxon>
        <taxon>Dikarya</taxon>
        <taxon>Ascomycota</taxon>
        <taxon>Pezizomycotina</taxon>
        <taxon>Dothideomycetes</taxon>
        <taxon>Dothideomycetes incertae sedis</taxon>
        <taxon>Botryosphaeriales</taxon>
        <taxon>Phyllostictaceae</taxon>
        <taxon>Phyllosticta</taxon>
    </lineage>
</organism>
<dbReference type="PANTHER" id="PTHR31836:SF28">
    <property type="entry name" value="SRCR DOMAIN-CONTAINING PROTEIN-RELATED"/>
    <property type="match status" value="1"/>
</dbReference>
<reference evidence="4 5" key="1">
    <citation type="submission" date="2024-04" db="EMBL/GenBank/DDBJ databases">
        <title>Phyllosticta paracitricarpa is synonymous to the EU quarantine fungus P. citricarpa based on phylogenomic analyses.</title>
        <authorList>
            <consortium name="Lawrence Berkeley National Laboratory"/>
            <person name="Van Ingen-Buijs V.A."/>
            <person name="Van Westerhoven A.C."/>
            <person name="Haridas S."/>
            <person name="Skiadas P."/>
            <person name="Martin F."/>
            <person name="Groenewald J.Z."/>
            <person name="Crous P.W."/>
            <person name="Seidl M.F."/>
        </authorList>
    </citation>
    <scope>NUCLEOTIDE SEQUENCE [LARGE SCALE GENOMIC DNA]</scope>
    <source>
        <strain evidence="4 5">CBS 123371</strain>
    </source>
</reference>
<gene>
    <name evidence="4" type="ORF">IWZ03DRAFT_417390</name>
</gene>
<dbReference type="EMBL" id="JBBPHU010000011">
    <property type="protein sequence ID" value="KAK7511994.1"/>
    <property type="molecule type" value="Genomic_DNA"/>
</dbReference>
<dbReference type="Proteomes" id="UP001363622">
    <property type="component" value="Unassembled WGS sequence"/>
</dbReference>
<accession>A0ABR1KBZ3</accession>
<dbReference type="InterPro" id="IPR051477">
    <property type="entry name" value="Expansin_CellWall"/>
</dbReference>
<dbReference type="Gene3D" id="2.40.40.10">
    <property type="entry name" value="RlpA-like domain"/>
    <property type="match status" value="1"/>
</dbReference>
<dbReference type="CDD" id="cd22191">
    <property type="entry name" value="DPBB_RlpA_EXP_N-like"/>
    <property type="match status" value="1"/>
</dbReference>